<dbReference type="KEGG" id="rgi:RGI145_07240"/>
<name>A0A1L7ADW2_9PROT</name>
<dbReference type="PANTHER" id="PTHR30160">
    <property type="entry name" value="TETRAACYLDISACCHARIDE 4'-KINASE-RELATED"/>
    <property type="match status" value="1"/>
</dbReference>
<accession>A0A1L7ADW2</accession>
<dbReference type="GO" id="GO:0009244">
    <property type="term" value="P:lipopolysaccharide core region biosynthetic process"/>
    <property type="evidence" value="ECO:0007669"/>
    <property type="project" value="TreeGrafter"/>
</dbReference>
<protein>
    <submittedName>
        <fullName evidence="3">Glycosyl transferase</fullName>
    </submittedName>
</protein>
<evidence type="ECO:0000313" key="4">
    <source>
        <dbReference type="Proteomes" id="UP000185494"/>
    </source>
</evidence>
<organism evidence="3 4">
    <name type="scientific">Roseomonas gilardii</name>
    <dbReference type="NCBI Taxonomy" id="257708"/>
    <lineage>
        <taxon>Bacteria</taxon>
        <taxon>Pseudomonadati</taxon>
        <taxon>Pseudomonadota</taxon>
        <taxon>Alphaproteobacteria</taxon>
        <taxon>Acetobacterales</taxon>
        <taxon>Roseomonadaceae</taxon>
        <taxon>Roseomonas</taxon>
    </lineage>
</organism>
<keyword evidence="1" id="KW-0328">Glycosyltransferase</keyword>
<dbReference type="Pfam" id="PF01075">
    <property type="entry name" value="Glyco_transf_9"/>
    <property type="match status" value="1"/>
</dbReference>
<reference evidence="3 4" key="1">
    <citation type="submission" date="2016-05" db="EMBL/GenBank/DDBJ databases">
        <title>Complete Genome and Methylome Analysis of Psychrotrophic Bacterial Isolates from Antarctic Lake Untersee.</title>
        <authorList>
            <person name="Fomenkov A."/>
            <person name="Akimov V.N."/>
            <person name="Vasilyeva L.V."/>
            <person name="Andersen D."/>
            <person name="Vincze T."/>
            <person name="Roberts R.J."/>
        </authorList>
    </citation>
    <scope>NUCLEOTIDE SEQUENCE [LARGE SCALE GENOMIC DNA]</scope>
    <source>
        <strain evidence="3 4">U14-5</strain>
    </source>
</reference>
<sequence length="308" mass="33084">MRILVIKLSALGDIVLAFGPFAAIRAHHPDAHVTLLTTKPFLDFTRHMPWFDEVWQDDRPSGPGGLLRLARRLRAGRFDRVYDLQTSGRSSRYRLLTGRHPEWSGIARGASHPHANPLRDSMHTLERQREQLEMAGIHHFPAPDLGWLEADLSHLGLPERFVALVPGASPSRPAKRWPHFPALAALLPLPSVVVGGPSETALAGAIRAQRPDAIDLTGRTSLFELAAVLRRAAVTVGNDTGPTHLAAAVGSPTLTLFGADSDPALTAPRGARAAALQRLPLDSLDPAAVMTALRGLDVLPAPSPSAPP</sequence>
<dbReference type="AlphaFoldDB" id="A0A1L7ADW2"/>
<evidence type="ECO:0000256" key="2">
    <source>
        <dbReference type="ARBA" id="ARBA00022679"/>
    </source>
</evidence>
<dbReference type="InterPro" id="IPR051199">
    <property type="entry name" value="LPS_LOS_Heptosyltrfase"/>
</dbReference>
<dbReference type="Proteomes" id="UP000185494">
    <property type="component" value="Chromosome 1"/>
</dbReference>
<dbReference type="CDD" id="cd03789">
    <property type="entry name" value="GT9_LPS_heptosyltransferase"/>
    <property type="match status" value="1"/>
</dbReference>
<evidence type="ECO:0000256" key="1">
    <source>
        <dbReference type="ARBA" id="ARBA00022676"/>
    </source>
</evidence>
<dbReference type="InterPro" id="IPR002201">
    <property type="entry name" value="Glyco_trans_9"/>
</dbReference>
<dbReference type="Gene3D" id="3.40.50.2000">
    <property type="entry name" value="Glycogen Phosphorylase B"/>
    <property type="match status" value="2"/>
</dbReference>
<gene>
    <name evidence="3" type="ORF">RGI145_07240</name>
</gene>
<dbReference type="PANTHER" id="PTHR30160:SF1">
    <property type="entry name" value="LIPOPOLYSACCHARIDE 1,2-N-ACETYLGLUCOSAMINETRANSFERASE-RELATED"/>
    <property type="match status" value="1"/>
</dbReference>
<dbReference type="STRING" id="257708.RGI145_07240"/>
<keyword evidence="2 3" id="KW-0808">Transferase</keyword>
<dbReference type="RefSeq" id="WP_075797837.1">
    <property type="nucleotide sequence ID" value="NZ_CP015583.1"/>
</dbReference>
<evidence type="ECO:0000313" key="3">
    <source>
        <dbReference type="EMBL" id="APT56920.1"/>
    </source>
</evidence>
<dbReference type="eggNOG" id="COG0859">
    <property type="taxonomic scope" value="Bacteria"/>
</dbReference>
<proteinExistence type="predicted"/>
<dbReference type="EMBL" id="CP015583">
    <property type="protein sequence ID" value="APT56920.1"/>
    <property type="molecule type" value="Genomic_DNA"/>
</dbReference>
<dbReference type="GO" id="GO:0008713">
    <property type="term" value="F:ADP-heptose-lipopolysaccharide heptosyltransferase activity"/>
    <property type="evidence" value="ECO:0007669"/>
    <property type="project" value="TreeGrafter"/>
</dbReference>
<dbReference type="SUPFAM" id="SSF53756">
    <property type="entry name" value="UDP-Glycosyltransferase/glycogen phosphorylase"/>
    <property type="match status" value="1"/>
</dbReference>
<dbReference type="GO" id="GO:0005829">
    <property type="term" value="C:cytosol"/>
    <property type="evidence" value="ECO:0007669"/>
    <property type="project" value="TreeGrafter"/>
</dbReference>